<evidence type="ECO:0000313" key="3">
    <source>
        <dbReference type="Proteomes" id="UP001172142"/>
    </source>
</evidence>
<keyword evidence="1" id="KW-0812">Transmembrane</keyword>
<keyword evidence="1" id="KW-1133">Transmembrane helix</keyword>
<proteinExistence type="predicted"/>
<comment type="caution">
    <text evidence="2">The sequence shown here is derived from an EMBL/GenBank/DDBJ whole genome shotgun (WGS) entry which is preliminary data.</text>
</comment>
<reference evidence="2 3" key="1">
    <citation type="submission" date="2023-07" db="EMBL/GenBank/DDBJ databases">
        <title>Novel species in genus Planococcus.</title>
        <authorList>
            <person name="Ning S."/>
        </authorList>
    </citation>
    <scope>NUCLEOTIDE SEQUENCE [LARGE SCALE GENOMIC DNA]</scope>
    <source>
        <strain evidence="2 3">N017</strain>
    </source>
</reference>
<keyword evidence="1" id="KW-0472">Membrane</keyword>
<organism evidence="2 3">
    <name type="scientific">Planococcus shenhongbingii</name>
    <dbReference type="NCBI Taxonomy" id="3058398"/>
    <lineage>
        <taxon>Bacteria</taxon>
        <taxon>Bacillati</taxon>
        <taxon>Bacillota</taxon>
        <taxon>Bacilli</taxon>
        <taxon>Bacillales</taxon>
        <taxon>Caryophanaceae</taxon>
        <taxon>Planococcus</taxon>
    </lineage>
</organism>
<evidence type="ECO:0000256" key="1">
    <source>
        <dbReference type="SAM" id="Phobius"/>
    </source>
</evidence>
<name>A0ABT8NAJ4_9BACL</name>
<sequence>MVQGISIAVAILFLVQVLFYTSKNKLQDQQALIWLVLSFGGLMLALFLPVMNSISHFLGIEYMPSLIFMLAFLIILTMLVFQTTTVTKQQTQIKQIAQQLSYSMKIIDEMRKEAEKRDDKNVS</sequence>
<protein>
    <submittedName>
        <fullName evidence="2">DUF2304 domain-containing protein</fullName>
    </submittedName>
</protein>
<dbReference type="RefSeq" id="WP_301855186.1">
    <property type="nucleotide sequence ID" value="NZ_JAUJWU010000001.1"/>
</dbReference>
<feature type="transmembrane region" description="Helical" evidence="1">
    <location>
        <begin position="31"/>
        <end position="50"/>
    </location>
</feature>
<feature type="transmembrane region" description="Helical" evidence="1">
    <location>
        <begin position="6"/>
        <end position="22"/>
    </location>
</feature>
<accession>A0ABT8NAJ4</accession>
<keyword evidence="3" id="KW-1185">Reference proteome</keyword>
<gene>
    <name evidence="2" type="ORF">QWY13_04260</name>
</gene>
<feature type="transmembrane region" description="Helical" evidence="1">
    <location>
        <begin position="62"/>
        <end position="81"/>
    </location>
</feature>
<dbReference type="Proteomes" id="UP001172142">
    <property type="component" value="Unassembled WGS sequence"/>
</dbReference>
<dbReference type="InterPro" id="IPR019277">
    <property type="entry name" value="DUF2304"/>
</dbReference>
<evidence type="ECO:0000313" key="2">
    <source>
        <dbReference type="EMBL" id="MDN7244699.1"/>
    </source>
</evidence>
<dbReference type="Pfam" id="PF10066">
    <property type="entry name" value="DUF2304"/>
    <property type="match status" value="1"/>
</dbReference>
<dbReference type="EMBL" id="JAUJWU010000001">
    <property type="protein sequence ID" value="MDN7244699.1"/>
    <property type="molecule type" value="Genomic_DNA"/>
</dbReference>